<evidence type="ECO:0000256" key="1">
    <source>
        <dbReference type="SAM" id="MobiDB-lite"/>
    </source>
</evidence>
<keyword evidence="2" id="KW-0812">Transmembrane</keyword>
<feature type="compositionally biased region" description="Pro residues" evidence="1">
    <location>
        <begin position="180"/>
        <end position="189"/>
    </location>
</feature>
<evidence type="ECO:0000256" key="2">
    <source>
        <dbReference type="SAM" id="Phobius"/>
    </source>
</evidence>
<gene>
    <name evidence="3" type="ORF">POM88_000845</name>
</gene>
<evidence type="ECO:0000313" key="4">
    <source>
        <dbReference type="Proteomes" id="UP001237642"/>
    </source>
</evidence>
<reference evidence="3" key="1">
    <citation type="submission" date="2023-02" db="EMBL/GenBank/DDBJ databases">
        <title>Genome of toxic invasive species Heracleum sosnowskyi carries increased number of genes despite the absence of recent whole-genome duplications.</title>
        <authorList>
            <person name="Schelkunov M."/>
            <person name="Shtratnikova V."/>
            <person name="Makarenko M."/>
            <person name="Klepikova A."/>
            <person name="Omelchenko D."/>
            <person name="Novikova G."/>
            <person name="Obukhova E."/>
            <person name="Bogdanov V."/>
            <person name="Penin A."/>
            <person name="Logacheva M."/>
        </authorList>
    </citation>
    <scope>NUCLEOTIDE SEQUENCE</scope>
    <source>
        <strain evidence="3">Hsosn_3</strain>
        <tissue evidence="3">Leaf</tissue>
    </source>
</reference>
<feature type="compositionally biased region" description="Low complexity" evidence="1">
    <location>
        <begin position="136"/>
        <end position="145"/>
    </location>
</feature>
<evidence type="ECO:0000313" key="3">
    <source>
        <dbReference type="EMBL" id="KAK1401240.1"/>
    </source>
</evidence>
<sequence>MKSNSSPFCYRCYISFLLDKLLRLICIVFGLTNITVLYYSYDDPKPPTSPSPKAPGDGKDVIASTPTVADTYGVKISESVTSIPEHSPGVEETPKERPLSPYAAYEDLKTPCSPCPTPRFLAYEDFKPPTSPSPSSPTITQSSTSFVTGGSPNGTPQPPSSAPQSRPLSPFPMYEDLKPPTSPIPPKAK</sequence>
<dbReference type="AlphaFoldDB" id="A0AAD8JB19"/>
<comment type="caution">
    <text evidence="3">The sequence shown here is derived from an EMBL/GenBank/DDBJ whole genome shotgun (WGS) entry which is preliminary data.</text>
</comment>
<feature type="transmembrane region" description="Helical" evidence="2">
    <location>
        <begin position="21"/>
        <end position="41"/>
    </location>
</feature>
<dbReference type="Proteomes" id="UP001237642">
    <property type="component" value="Unassembled WGS sequence"/>
</dbReference>
<keyword evidence="2" id="KW-1133">Transmembrane helix</keyword>
<reference evidence="3" key="2">
    <citation type="submission" date="2023-05" db="EMBL/GenBank/DDBJ databases">
        <authorList>
            <person name="Schelkunov M.I."/>
        </authorList>
    </citation>
    <scope>NUCLEOTIDE SEQUENCE</scope>
    <source>
        <strain evidence="3">Hsosn_3</strain>
        <tissue evidence="3">Leaf</tissue>
    </source>
</reference>
<organism evidence="3 4">
    <name type="scientific">Heracleum sosnowskyi</name>
    <dbReference type="NCBI Taxonomy" id="360622"/>
    <lineage>
        <taxon>Eukaryota</taxon>
        <taxon>Viridiplantae</taxon>
        <taxon>Streptophyta</taxon>
        <taxon>Embryophyta</taxon>
        <taxon>Tracheophyta</taxon>
        <taxon>Spermatophyta</taxon>
        <taxon>Magnoliopsida</taxon>
        <taxon>eudicotyledons</taxon>
        <taxon>Gunneridae</taxon>
        <taxon>Pentapetalae</taxon>
        <taxon>asterids</taxon>
        <taxon>campanulids</taxon>
        <taxon>Apiales</taxon>
        <taxon>Apiaceae</taxon>
        <taxon>Apioideae</taxon>
        <taxon>apioid superclade</taxon>
        <taxon>Tordylieae</taxon>
        <taxon>Tordyliinae</taxon>
        <taxon>Heracleum</taxon>
    </lineage>
</organism>
<protein>
    <submittedName>
        <fullName evidence="3">Uncharacterized protein</fullName>
    </submittedName>
</protein>
<dbReference type="EMBL" id="JAUIZM010000001">
    <property type="protein sequence ID" value="KAK1401240.1"/>
    <property type="molecule type" value="Genomic_DNA"/>
</dbReference>
<accession>A0AAD8JB19</accession>
<dbReference type="InterPro" id="IPR044719">
    <property type="entry name" value="TIC62"/>
</dbReference>
<proteinExistence type="predicted"/>
<dbReference type="PANTHER" id="PTHR47285:SF1">
    <property type="entry name" value="PROTEIN TIC 62, CHLOROPLASTIC"/>
    <property type="match status" value="1"/>
</dbReference>
<name>A0AAD8JB19_9APIA</name>
<feature type="region of interest" description="Disordered" evidence="1">
    <location>
        <begin position="45"/>
        <end position="102"/>
    </location>
</feature>
<dbReference type="PANTHER" id="PTHR47285">
    <property type="entry name" value="PROTEIN TIC 62, CHLOROPLASTIC"/>
    <property type="match status" value="1"/>
</dbReference>
<feature type="region of interest" description="Disordered" evidence="1">
    <location>
        <begin position="120"/>
        <end position="189"/>
    </location>
</feature>
<keyword evidence="4" id="KW-1185">Reference proteome</keyword>
<feature type="compositionally biased region" description="Basic and acidic residues" evidence="1">
    <location>
        <begin position="88"/>
        <end position="98"/>
    </location>
</feature>
<keyword evidence="2" id="KW-0472">Membrane</keyword>